<protein>
    <submittedName>
        <fullName evidence="6">Putative TetR-family transcriptional regulator</fullName>
    </submittedName>
</protein>
<dbReference type="PANTHER" id="PTHR47506:SF3">
    <property type="entry name" value="HTH-TYPE TRANSCRIPTIONAL REGULATOR LMRA"/>
    <property type="match status" value="1"/>
</dbReference>
<proteinExistence type="predicted"/>
<keyword evidence="1" id="KW-0805">Transcription regulation</keyword>
<dbReference type="AlphaFoldDB" id="A0A7I9V478"/>
<keyword evidence="8" id="KW-1185">Reference proteome</keyword>
<dbReference type="Proteomes" id="UP000444960">
    <property type="component" value="Unassembled WGS sequence"/>
</dbReference>
<reference evidence="6" key="2">
    <citation type="journal article" date="2020" name="Int. J. Syst. Evol. Microbiol.">
        <title>Gordonia crocea sp. nov. and Gordonia spumicola sp. nov. isolated from sludge of a wastewater treatment plant.</title>
        <authorList>
            <person name="Tamura T."/>
            <person name="Saito S."/>
            <person name="Hamada M."/>
            <person name="Kang Y."/>
            <person name="Hoshino Y."/>
            <person name="Gonoi T."/>
            <person name="Mikami Y."/>
            <person name="Yaguchi T."/>
        </authorList>
    </citation>
    <scope>NUCLEOTIDE SEQUENCE</scope>
    <source>
        <strain evidence="6">NBRC 107696</strain>
    </source>
</reference>
<dbReference type="PANTHER" id="PTHR47506">
    <property type="entry name" value="TRANSCRIPTIONAL REGULATORY PROTEIN"/>
    <property type="match status" value="1"/>
</dbReference>
<evidence type="ECO:0000313" key="8">
    <source>
        <dbReference type="Proteomes" id="UP000444960"/>
    </source>
</evidence>
<dbReference type="InterPro" id="IPR036271">
    <property type="entry name" value="Tet_transcr_reg_TetR-rel_C_sf"/>
</dbReference>
<sequence length="181" mass="19148">MAGTRDVMIDGAIELLRERGAAGLTVDAVLERTGAPRGSVYHHFPGGRADLIGQALTVTGDTVESVLDHPDPVAALERFGRFWKGVLRRSGFDAACPVVSVIVSDSDGDALDIAHEVIERWAGVIERSLAAAGVADAEILATTTLAAINGAVILSRSRRSTAPLDAVIAERREMIRGRLRA</sequence>
<evidence type="ECO:0000256" key="3">
    <source>
        <dbReference type="ARBA" id="ARBA00023163"/>
    </source>
</evidence>
<name>A0A7I9V478_9ACTN</name>
<gene>
    <name evidence="6" type="ORF">nbrc107696_06850</name>
    <name evidence="7" type="ORF">nbrc107696_46140</name>
</gene>
<feature type="DNA-binding region" description="H-T-H motif" evidence="4">
    <location>
        <begin position="25"/>
        <end position="44"/>
    </location>
</feature>
<dbReference type="EMBL" id="BJOV01000008">
    <property type="protein sequence ID" value="GEE04168.1"/>
    <property type="molecule type" value="Genomic_DNA"/>
</dbReference>
<dbReference type="PROSITE" id="PS50977">
    <property type="entry name" value="HTH_TETR_2"/>
    <property type="match status" value="1"/>
</dbReference>
<dbReference type="InterPro" id="IPR054156">
    <property type="entry name" value="YxaF_TetR_C"/>
</dbReference>
<evidence type="ECO:0000256" key="2">
    <source>
        <dbReference type="ARBA" id="ARBA00023125"/>
    </source>
</evidence>
<evidence type="ECO:0000256" key="4">
    <source>
        <dbReference type="PROSITE-ProRule" id="PRU00335"/>
    </source>
</evidence>
<dbReference type="GO" id="GO:0003677">
    <property type="term" value="F:DNA binding"/>
    <property type="evidence" value="ECO:0007669"/>
    <property type="project" value="UniProtKB-UniRule"/>
</dbReference>
<dbReference type="Gene3D" id="1.10.357.10">
    <property type="entry name" value="Tetracycline Repressor, domain 2"/>
    <property type="match status" value="1"/>
</dbReference>
<dbReference type="Pfam" id="PF21993">
    <property type="entry name" value="TetR_C_13_2"/>
    <property type="match status" value="1"/>
</dbReference>
<dbReference type="InterPro" id="IPR009057">
    <property type="entry name" value="Homeodomain-like_sf"/>
</dbReference>
<dbReference type="InterPro" id="IPR001647">
    <property type="entry name" value="HTH_TetR"/>
</dbReference>
<reference evidence="8" key="1">
    <citation type="submission" date="2019-06" db="EMBL/GenBank/DDBJ databases">
        <title>Gordonia isolated from sludge of a wastewater treatment plant.</title>
        <authorList>
            <person name="Tamura T."/>
            <person name="Aoyama K."/>
            <person name="Kang Y."/>
            <person name="Saito S."/>
            <person name="Akiyama N."/>
            <person name="Yazawa K."/>
            <person name="Gonoi T."/>
            <person name="Mikami Y."/>
        </authorList>
    </citation>
    <scope>NUCLEOTIDE SEQUENCE [LARGE SCALE GENOMIC DNA]</scope>
    <source>
        <strain evidence="8">NBRC 107696</strain>
    </source>
</reference>
<evidence type="ECO:0000313" key="7">
    <source>
        <dbReference type="EMBL" id="GEE04168.1"/>
    </source>
</evidence>
<evidence type="ECO:0000313" key="6">
    <source>
        <dbReference type="EMBL" id="GEE00239.1"/>
    </source>
</evidence>
<dbReference type="RefSeq" id="WP_161894163.1">
    <property type="nucleotide sequence ID" value="NZ_BJOV01000002.1"/>
</dbReference>
<keyword evidence="2 4" id="KW-0238">DNA-binding</keyword>
<feature type="domain" description="HTH tetR-type" evidence="5">
    <location>
        <begin position="2"/>
        <end position="62"/>
    </location>
</feature>
<comment type="caution">
    <text evidence="6">The sequence shown here is derived from an EMBL/GenBank/DDBJ whole genome shotgun (WGS) entry which is preliminary data.</text>
</comment>
<organism evidence="6 8">
    <name type="scientific">Gordonia spumicola</name>
    <dbReference type="NCBI Taxonomy" id="589161"/>
    <lineage>
        <taxon>Bacteria</taxon>
        <taxon>Bacillati</taxon>
        <taxon>Actinomycetota</taxon>
        <taxon>Actinomycetes</taxon>
        <taxon>Mycobacteriales</taxon>
        <taxon>Gordoniaceae</taxon>
        <taxon>Gordonia</taxon>
    </lineage>
</organism>
<dbReference type="OrthoDB" id="4567939at2"/>
<evidence type="ECO:0000259" key="5">
    <source>
        <dbReference type="PROSITE" id="PS50977"/>
    </source>
</evidence>
<accession>A0A7I9V478</accession>
<dbReference type="Pfam" id="PF00440">
    <property type="entry name" value="TetR_N"/>
    <property type="match status" value="1"/>
</dbReference>
<evidence type="ECO:0000256" key="1">
    <source>
        <dbReference type="ARBA" id="ARBA00023015"/>
    </source>
</evidence>
<keyword evidence="3" id="KW-0804">Transcription</keyword>
<dbReference type="EMBL" id="BJOV01000002">
    <property type="protein sequence ID" value="GEE00239.1"/>
    <property type="molecule type" value="Genomic_DNA"/>
</dbReference>
<dbReference type="SUPFAM" id="SSF46689">
    <property type="entry name" value="Homeodomain-like"/>
    <property type="match status" value="1"/>
</dbReference>
<dbReference type="SUPFAM" id="SSF48498">
    <property type="entry name" value="Tetracyclin repressor-like, C-terminal domain"/>
    <property type="match status" value="1"/>
</dbReference>